<feature type="domain" description="Fe-containing alcohol dehydrogenase-like C-terminal" evidence="4">
    <location>
        <begin position="194"/>
        <end position="385"/>
    </location>
</feature>
<evidence type="ECO:0000256" key="2">
    <source>
        <dbReference type="ARBA" id="ARBA00023002"/>
    </source>
</evidence>
<comment type="similarity">
    <text evidence="1">Belongs to the iron-containing alcohol dehydrogenase family.</text>
</comment>
<dbReference type="PATRIC" id="fig|907348.3.peg.1489"/>
<evidence type="ECO:0000313" key="6">
    <source>
        <dbReference type="Proteomes" id="UP000003571"/>
    </source>
</evidence>
<dbReference type="GO" id="GO:0004022">
    <property type="term" value="F:alcohol dehydrogenase (NAD+) activity"/>
    <property type="evidence" value="ECO:0007669"/>
    <property type="project" value="TreeGrafter"/>
</dbReference>
<dbReference type="InterPro" id="IPR039697">
    <property type="entry name" value="Alcohol_dehydrogenase_Fe"/>
</dbReference>
<dbReference type="Gene3D" id="1.20.1090.10">
    <property type="entry name" value="Dehydroquinate synthase-like - alpha domain"/>
    <property type="match status" value="1"/>
</dbReference>
<dbReference type="EMBL" id="AGRW01000046">
    <property type="protein sequence ID" value="EIC01818.1"/>
    <property type="molecule type" value="Genomic_DNA"/>
</dbReference>
<gene>
    <name evidence="5" type="ORF">TresaDRAFT_1960</name>
</gene>
<dbReference type="Pfam" id="PF00465">
    <property type="entry name" value="Fe-ADH"/>
    <property type="match status" value="1"/>
</dbReference>
<keyword evidence="2" id="KW-0560">Oxidoreductase</keyword>
<protein>
    <submittedName>
        <fullName evidence="5">Iron-containing alcohol dehydrogenase</fullName>
    </submittedName>
</protein>
<dbReference type="SUPFAM" id="SSF56796">
    <property type="entry name" value="Dehydroquinate synthase-like"/>
    <property type="match status" value="1"/>
</dbReference>
<organism evidence="5 6">
    <name type="scientific">Treponema saccharophilum DSM 2985</name>
    <dbReference type="NCBI Taxonomy" id="907348"/>
    <lineage>
        <taxon>Bacteria</taxon>
        <taxon>Pseudomonadati</taxon>
        <taxon>Spirochaetota</taxon>
        <taxon>Spirochaetia</taxon>
        <taxon>Spirochaetales</taxon>
        <taxon>Treponemataceae</taxon>
        <taxon>Treponema</taxon>
    </lineage>
</organism>
<evidence type="ECO:0000313" key="5">
    <source>
        <dbReference type="EMBL" id="EIC01818.1"/>
    </source>
</evidence>
<dbReference type="PANTHER" id="PTHR11496:SF102">
    <property type="entry name" value="ALCOHOL DEHYDROGENASE 4"/>
    <property type="match status" value="1"/>
</dbReference>
<feature type="domain" description="Alcohol dehydrogenase iron-type/glycerol dehydrogenase GldA" evidence="3">
    <location>
        <begin position="11"/>
        <end position="179"/>
    </location>
</feature>
<proteinExistence type="inferred from homology"/>
<evidence type="ECO:0000259" key="4">
    <source>
        <dbReference type="Pfam" id="PF25137"/>
    </source>
</evidence>
<dbReference type="Gene3D" id="3.40.50.1970">
    <property type="match status" value="1"/>
</dbReference>
<dbReference type="Pfam" id="PF25137">
    <property type="entry name" value="ADH_Fe_C"/>
    <property type="match status" value="1"/>
</dbReference>
<accession>H7EKR0</accession>
<dbReference type="RefSeq" id="WP_002704281.1">
    <property type="nucleotide sequence ID" value="NZ_AGRW01000046.1"/>
</dbReference>
<evidence type="ECO:0000259" key="3">
    <source>
        <dbReference type="Pfam" id="PF00465"/>
    </source>
</evidence>
<keyword evidence="6" id="KW-1185">Reference proteome</keyword>
<dbReference type="InterPro" id="IPR001670">
    <property type="entry name" value="ADH_Fe/GldA"/>
</dbReference>
<name>H7EKR0_9SPIR</name>
<dbReference type="eggNOG" id="COG1454">
    <property type="taxonomic scope" value="Bacteria"/>
</dbReference>
<dbReference type="AlphaFoldDB" id="H7EKR0"/>
<dbReference type="CDD" id="cd14864">
    <property type="entry name" value="Fe-ADH-like"/>
    <property type="match status" value="1"/>
</dbReference>
<dbReference type="InterPro" id="IPR056798">
    <property type="entry name" value="ADH_Fe_C"/>
</dbReference>
<reference evidence="5 6" key="1">
    <citation type="submission" date="2011-09" db="EMBL/GenBank/DDBJ databases">
        <title>The draft genome of Treponema saccharophilum DSM 2985.</title>
        <authorList>
            <consortium name="US DOE Joint Genome Institute (JGI-PGF)"/>
            <person name="Lucas S."/>
            <person name="Copeland A."/>
            <person name="Lapidus A."/>
            <person name="Glavina del Rio T."/>
            <person name="Dalin E."/>
            <person name="Tice H."/>
            <person name="Bruce D."/>
            <person name="Goodwin L."/>
            <person name="Pitluck S."/>
            <person name="Peters L."/>
            <person name="Kyrpides N."/>
            <person name="Mavromatis K."/>
            <person name="Ivanova N."/>
            <person name="Markowitz V."/>
            <person name="Cheng J.-F."/>
            <person name="Hugenholtz P."/>
            <person name="Woyke T."/>
            <person name="Wu D."/>
            <person name="Gronow S."/>
            <person name="Wellnitz S."/>
            <person name="Brambilla E."/>
            <person name="Klenk H.-P."/>
            <person name="Eisen J.A."/>
        </authorList>
    </citation>
    <scope>NUCLEOTIDE SEQUENCE [LARGE SCALE GENOMIC DNA]</scope>
    <source>
        <strain evidence="5 6">DSM 2985</strain>
    </source>
</reference>
<dbReference type="PANTHER" id="PTHR11496">
    <property type="entry name" value="ALCOHOL DEHYDROGENASE"/>
    <property type="match status" value="1"/>
</dbReference>
<dbReference type="STRING" id="907348.TresaDRAFT_1960"/>
<comment type="caution">
    <text evidence="5">The sequence shown here is derived from an EMBL/GenBank/DDBJ whole genome shotgun (WGS) entry which is preliminary data.</text>
</comment>
<dbReference type="OrthoDB" id="355310at2"/>
<evidence type="ECO:0000256" key="1">
    <source>
        <dbReference type="ARBA" id="ARBA00007358"/>
    </source>
</evidence>
<dbReference type="GO" id="GO:0046872">
    <property type="term" value="F:metal ion binding"/>
    <property type="evidence" value="ECO:0007669"/>
    <property type="project" value="InterPro"/>
</dbReference>
<dbReference type="Proteomes" id="UP000003571">
    <property type="component" value="Unassembled WGS sequence"/>
</dbReference>
<sequence length="385" mass="41704">MADFTFKLSSNIMLGSYMSSRIGQFILECGNRVMFIVDPILKENGIADKIKQALSERQVDFFIFDEISEGAVTKSIEAALNLAKEAHIHSVLAVGGGKTMCVGRAVASVLNDIMAGKDFYTLVDGALPEKNPVPLICVPTSLRDAYIFTDRIPVIDSRSSKTKLMPARDGLCSVVVFDPNLNVTLSQNQTNSISIEILCLAIEAYLSQKANFFSDMLVEKSLGLMRGVMFGSENSFMAETQEEILSQAGCLASLAAGLSSVGTASLLSLCINSIYKIPRSLTSSILLPYVISDCAKFKLDRVSRISRMLGVAGDGDDDEQAANALAESVRQRIAQADLPARLKDLGVSIENLALVVENAAKLEFINFLPRSMNSDLLFELVKAAF</sequence>